<protein>
    <submittedName>
        <fullName evidence="1">Uncharacterized protein</fullName>
    </submittedName>
</protein>
<sequence length="67" mass="6718">MADLVNQSYKTLLSGLDQGGLRDVHLHLCGLVGAGGLGHGGGELGGVVLEDGAAVLPQRPRCKLVAG</sequence>
<name>A0A843XD49_COLES</name>
<proteinExistence type="predicted"/>
<dbReference type="EMBL" id="NMUH01007391">
    <property type="protein sequence ID" value="MQM17180.1"/>
    <property type="molecule type" value="Genomic_DNA"/>
</dbReference>
<dbReference type="AlphaFoldDB" id="A0A843XD49"/>
<evidence type="ECO:0000313" key="1">
    <source>
        <dbReference type="EMBL" id="MQM17180.1"/>
    </source>
</evidence>
<comment type="caution">
    <text evidence="1">The sequence shown here is derived from an EMBL/GenBank/DDBJ whole genome shotgun (WGS) entry which is preliminary data.</text>
</comment>
<keyword evidence="2" id="KW-1185">Reference proteome</keyword>
<dbReference type="Proteomes" id="UP000652761">
    <property type="component" value="Unassembled WGS sequence"/>
</dbReference>
<accession>A0A843XD49</accession>
<organism evidence="1 2">
    <name type="scientific">Colocasia esculenta</name>
    <name type="common">Wild taro</name>
    <name type="synonym">Arum esculentum</name>
    <dbReference type="NCBI Taxonomy" id="4460"/>
    <lineage>
        <taxon>Eukaryota</taxon>
        <taxon>Viridiplantae</taxon>
        <taxon>Streptophyta</taxon>
        <taxon>Embryophyta</taxon>
        <taxon>Tracheophyta</taxon>
        <taxon>Spermatophyta</taxon>
        <taxon>Magnoliopsida</taxon>
        <taxon>Liliopsida</taxon>
        <taxon>Araceae</taxon>
        <taxon>Aroideae</taxon>
        <taxon>Colocasieae</taxon>
        <taxon>Colocasia</taxon>
    </lineage>
</organism>
<gene>
    <name evidence="1" type="ORF">Taro_050147</name>
</gene>
<evidence type="ECO:0000313" key="2">
    <source>
        <dbReference type="Proteomes" id="UP000652761"/>
    </source>
</evidence>
<reference evidence="1" key="1">
    <citation type="submission" date="2017-07" db="EMBL/GenBank/DDBJ databases">
        <title>Taro Niue Genome Assembly and Annotation.</title>
        <authorList>
            <person name="Atibalentja N."/>
            <person name="Keating K."/>
            <person name="Fields C.J."/>
        </authorList>
    </citation>
    <scope>NUCLEOTIDE SEQUENCE</scope>
    <source>
        <strain evidence="1">Niue_2</strain>
        <tissue evidence="1">Leaf</tissue>
    </source>
</reference>